<reference evidence="3" key="2">
    <citation type="journal article" date="2013" name="Nat. Commun.">
        <title>Genome of the Chinese tree shrew.</title>
        <authorList>
            <person name="Fan Y."/>
            <person name="Huang Z.Y."/>
            <person name="Cao C.C."/>
            <person name="Chen C.S."/>
            <person name="Chen Y.X."/>
            <person name="Fan D.D."/>
            <person name="He J."/>
            <person name="Hou H.L."/>
            <person name="Hu L."/>
            <person name="Hu X.T."/>
            <person name="Jiang X.T."/>
            <person name="Lai R."/>
            <person name="Lang Y.S."/>
            <person name="Liang B."/>
            <person name="Liao S.G."/>
            <person name="Mu D."/>
            <person name="Ma Y.Y."/>
            <person name="Niu Y.Y."/>
            <person name="Sun X.Q."/>
            <person name="Xia J.Q."/>
            <person name="Xiao J."/>
            <person name="Xiong Z.Q."/>
            <person name="Xu L."/>
            <person name="Yang L."/>
            <person name="Zhang Y."/>
            <person name="Zhao W."/>
            <person name="Zhao X.D."/>
            <person name="Zheng Y.T."/>
            <person name="Zhou J.M."/>
            <person name="Zhu Y.B."/>
            <person name="Zhang G.J."/>
            <person name="Wang J."/>
            <person name="Yao Y.G."/>
        </authorList>
    </citation>
    <scope>NUCLEOTIDE SEQUENCE [LARGE SCALE GENOMIC DNA]</scope>
</reference>
<dbReference type="Proteomes" id="UP000011518">
    <property type="component" value="Unassembled WGS sequence"/>
</dbReference>
<feature type="region of interest" description="Disordered" evidence="1">
    <location>
        <begin position="63"/>
        <end position="93"/>
    </location>
</feature>
<evidence type="ECO:0000256" key="1">
    <source>
        <dbReference type="SAM" id="MobiDB-lite"/>
    </source>
</evidence>
<sequence>MATVAVASVEATSLTHSQPTTLGCSSTPHTHPPHKGRVDVGAKQSLLAAPNVCTSKLSSTLPSRSFQESWGDQGGPQVVGEVSGSVTQHTPAQRLGDALCSSSVSRTMPLQPSVSIPNSNSSSSTCTSRPAETLHAISGDWLLTTTPLAAACVRA</sequence>
<gene>
    <name evidence="2" type="ORF">TREES_T100020264</name>
</gene>
<proteinExistence type="predicted"/>
<accession>L9L8F8</accession>
<dbReference type="AlphaFoldDB" id="L9L8F8"/>
<dbReference type="InParanoid" id="L9L8F8"/>
<reference evidence="3" key="1">
    <citation type="submission" date="2012-07" db="EMBL/GenBank/DDBJ databases">
        <title>Genome of the Chinese tree shrew, a rising model animal genetically related to primates.</title>
        <authorList>
            <person name="Zhang G."/>
            <person name="Fan Y."/>
            <person name="Yao Y."/>
            <person name="Huang Z."/>
        </authorList>
    </citation>
    <scope>NUCLEOTIDE SEQUENCE [LARGE SCALE GENOMIC DNA]</scope>
</reference>
<feature type="compositionally biased region" description="Polar residues" evidence="1">
    <location>
        <begin position="14"/>
        <end position="29"/>
    </location>
</feature>
<evidence type="ECO:0000313" key="2">
    <source>
        <dbReference type="EMBL" id="ELW70934.1"/>
    </source>
</evidence>
<evidence type="ECO:0000313" key="3">
    <source>
        <dbReference type="Proteomes" id="UP000011518"/>
    </source>
</evidence>
<organism evidence="2 3">
    <name type="scientific">Tupaia chinensis</name>
    <name type="common">Chinese tree shrew</name>
    <name type="synonym">Tupaia belangeri chinensis</name>
    <dbReference type="NCBI Taxonomy" id="246437"/>
    <lineage>
        <taxon>Eukaryota</taxon>
        <taxon>Metazoa</taxon>
        <taxon>Chordata</taxon>
        <taxon>Craniata</taxon>
        <taxon>Vertebrata</taxon>
        <taxon>Euteleostomi</taxon>
        <taxon>Mammalia</taxon>
        <taxon>Eutheria</taxon>
        <taxon>Euarchontoglires</taxon>
        <taxon>Scandentia</taxon>
        <taxon>Tupaiidae</taxon>
        <taxon>Tupaia</taxon>
    </lineage>
</organism>
<protein>
    <submittedName>
        <fullName evidence="2">Uncharacterized protein</fullName>
    </submittedName>
</protein>
<dbReference type="EMBL" id="KB320480">
    <property type="protein sequence ID" value="ELW70934.1"/>
    <property type="molecule type" value="Genomic_DNA"/>
</dbReference>
<name>L9L8F8_TUPCH</name>
<feature type="region of interest" description="Disordered" evidence="1">
    <location>
        <begin position="7"/>
        <end position="36"/>
    </location>
</feature>
<keyword evidence="3" id="KW-1185">Reference proteome</keyword>